<name>A0A0W8FG14_9ZZZZ</name>
<dbReference type="AlphaFoldDB" id="A0A0W8FG14"/>
<gene>
    <name evidence="1" type="ORF">ASZ90_010685</name>
</gene>
<dbReference type="EMBL" id="LNQE01001274">
    <property type="protein sequence ID" value="KUG19586.1"/>
    <property type="molecule type" value="Genomic_DNA"/>
</dbReference>
<reference evidence="1" key="1">
    <citation type="journal article" date="2015" name="Proc. Natl. Acad. Sci. U.S.A.">
        <title>Networks of energetic and metabolic interactions define dynamics in microbial communities.</title>
        <authorList>
            <person name="Embree M."/>
            <person name="Liu J.K."/>
            <person name="Al-Bassam M.M."/>
            <person name="Zengler K."/>
        </authorList>
    </citation>
    <scope>NUCLEOTIDE SEQUENCE</scope>
</reference>
<proteinExistence type="predicted"/>
<organism evidence="1">
    <name type="scientific">hydrocarbon metagenome</name>
    <dbReference type="NCBI Taxonomy" id="938273"/>
    <lineage>
        <taxon>unclassified sequences</taxon>
        <taxon>metagenomes</taxon>
        <taxon>ecological metagenomes</taxon>
    </lineage>
</organism>
<protein>
    <submittedName>
        <fullName evidence="1">Uncharacterized protein</fullName>
    </submittedName>
</protein>
<accession>A0A0W8FG14</accession>
<comment type="caution">
    <text evidence="1">The sequence shown here is derived from an EMBL/GenBank/DDBJ whole genome shotgun (WGS) entry which is preliminary data.</text>
</comment>
<sequence>MLHAVLAGPFGHIALLIRLPVNAGKLICLTRRRTEEATQTLI</sequence>
<evidence type="ECO:0000313" key="1">
    <source>
        <dbReference type="EMBL" id="KUG19586.1"/>
    </source>
</evidence>